<dbReference type="InterPro" id="IPR036388">
    <property type="entry name" value="WH-like_DNA-bd_sf"/>
</dbReference>
<evidence type="ECO:0000259" key="4">
    <source>
        <dbReference type="PROSITE" id="PS51118"/>
    </source>
</evidence>
<organism evidence="5 6">
    <name type="scientific">Thermostaphylospora chromogena</name>
    <dbReference type="NCBI Taxonomy" id="35622"/>
    <lineage>
        <taxon>Bacteria</taxon>
        <taxon>Bacillati</taxon>
        <taxon>Actinomycetota</taxon>
        <taxon>Actinomycetes</taxon>
        <taxon>Streptosporangiales</taxon>
        <taxon>Thermomonosporaceae</taxon>
        <taxon>Thermostaphylospora</taxon>
    </lineage>
</organism>
<feature type="domain" description="HTH hxlR-type" evidence="4">
    <location>
        <begin position="14"/>
        <end position="111"/>
    </location>
</feature>
<evidence type="ECO:0000313" key="6">
    <source>
        <dbReference type="Proteomes" id="UP000217103"/>
    </source>
</evidence>
<evidence type="ECO:0000256" key="3">
    <source>
        <dbReference type="ARBA" id="ARBA00023163"/>
    </source>
</evidence>
<dbReference type="PANTHER" id="PTHR33204:SF18">
    <property type="entry name" value="TRANSCRIPTIONAL REGULATORY PROTEIN"/>
    <property type="match status" value="1"/>
</dbReference>
<keyword evidence="1" id="KW-0805">Transcription regulation</keyword>
<keyword evidence="6" id="KW-1185">Reference proteome</keyword>
<evidence type="ECO:0000256" key="2">
    <source>
        <dbReference type="ARBA" id="ARBA00023125"/>
    </source>
</evidence>
<evidence type="ECO:0000256" key="1">
    <source>
        <dbReference type="ARBA" id="ARBA00023015"/>
    </source>
</evidence>
<dbReference type="GO" id="GO:0003677">
    <property type="term" value="F:DNA binding"/>
    <property type="evidence" value="ECO:0007669"/>
    <property type="project" value="UniProtKB-KW"/>
</dbReference>
<dbReference type="SUPFAM" id="SSF46785">
    <property type="entry name" value="Winged helix' DNA-binding domain"/>
    <property type="match status" value="1"/>
</dbReference>
<dbReference type="EMBL" id="FNKK01000002">
    <property type="protein sequence ID" value="SDR03365.1"/>
    <property type="molecule type" value="Genomic_DNA"/>
</dbReference>
<proteinExistence type="predicted"/>
<protein>
    <submittedName>
        <fullName evidence="5">DNA-binding transcriptional regulator, HxlR family</fullName>
    </submittedName>
</protein>
<dbReference type="Pfam" id="PF01638">
    <property type="entry name" value="HxlR"/>
    <property type="match status" value="1"/>
</dbReference>
<keyword evidence="3" id="KW-0804">Transcription</keyword>
<dbReference type="STRING" id="35622.SAMN04489764_3129"/>
<name>A0A1H1FR61_9ACTN</name>
<dbReference type="PROSITE" id="PS51118">
    <property type="entry name" value="HTH_HXLR"/>
    <property type="match status" value="1"/>
</dbReference>
<dbReference type="InterPro" id="IPR002577">
    <property type="entry name" value="HTH_HxlR"/>
</dbReference>
<dbReference type="PANTHER" id="PTHR33204">
    <property type="entry name" value="TRANSCRIPTIONAL REGULATOR, MARR FAMILY"/>
    <property type="match status" value="1"/>
</dbReference>
<gene>
    <name evidence="5" type="ORF">SAMN04489764_3129</name>
</gene>
<keyword evidence="2 5" id="KW-0238">DNA-binding</keyword>
<dbReference type="Proteomes" id="UP000217103">
    <property type="component" value="Unassembled WGS sequence"/>
</dbReference>
<dbReference type="InterPro" id="IPR036390">
    <property type="entry name" value="WH_DNA-bd_sf"/>
</dbReference>
<sequence>MLANMPKNAGRRECSIADALQVIGERWSLLVIRELIYGVRRFDGIARNTGAPRDILTTRLRKLEEAGILRRELYNRRPARYEYHLTEAGRELSDVLAVLMRWGDRHINPDDPPVRWIHTCGEHLEPEVVCRSCGRPVREGAIPTGRGAQT</sequence>
<dbReference type="AlphaFoldDB" id="A0A1H1FR61"/>
<dbReference type="Gene3D" id="1.10.10.10">
    <property type="entry name" value="Winged helix-like DNA-binding domain superfamily/Winged helix DNA-binding domain"/>
    <property type="match status" value="1"/>
</dbReference>
<reference evidence="5 6" key="1">
    <citation type="submission" date="2016-10" db="EMBL/GenBank/DDBJ databases">
        <authorList>
            <person name="de Groot N.N."/>
        </authorList>
    </citation>
    <scope>NUCLEOTIDE SEQUENCE [LARGE SCALE GENOMIC DNA]</scope>
    <source>
        <strain evidence="5 6">DSM 43794</strain>
    </source>
</reference>
<evidence type="ECO:0000313" key="5">
    <source>
        <dbReference type="EMBL" id="SDR03365.1"/>
    </source>
</evidence>
<accession>A0A1H1FR61</accession>